<organism evidence="1 2">
    <name type="scientific">Micromonospora cathayae</name>
    <dbReference type="NCBI Taxonomy" id="3028804"/>
    <lineage>
        <taxon>Bacteria</taxon>
        <taxon>Bacillati</taxon>
        <taxon>Actinomycetota</taxon>
        <taxon>Actinomycetes</taxon>
        <taxon>Micromonosporales</taxon>
        <taxon>Micromonosporaceae</taxon>
        <taxon>Micromonospora</taxon>
    </lineage>
</organism>
<dbReference type="SUPFAM" id="SSF53474">
    <property type="entry name" value="alpha/beta-Hydrolases"/>
    <property type="match status" value="1"/>
</dbReference>
<name>A0ABY7ZPR7_9ACTN</name>
<reference evidence="1 2" key="1">
    <citation type="submission" date="2023-02" db="EMBL/GenBank/DDBJ databases">
        <authorList>
            <person name="Mo P."/>
        </authorList>
    </citation>
    <scope>NUCLEOTIDE SEQUENCE [LARGE SCALE GENOMIC DNA]</scope>
    <source>
        <strain evidence="1 2">HUAS 3</strain>
    </source>
</reference>
<evidence type="ECO:0008006" key="3">
    <source>
        <dbReference type="Google" id="ProtNLM"/>
    </source>
</evidence>
<gene>
    <name evidence="1" type="ORF">PVK37_31340</name>
</gene>
<dbReference type="Gene3D" id="3.40.50.1820">
    <property type="entry name" value="alpha/beta hydrolase"/>
    <property type="match status" value="1"/>
</dbReference>
<keyword evidence="2" id="KW-1185">Reference proteome</keyword>
<dbReference type="RefSeq" id="WP_275031490.1">
    <property type="nucleotide sequence ID" value="NZ_CP118615.1"/>
</dbReference>
<dbReference type="InterPro" id="IPR029058">
    <property type="entry name" value="AB_hydrolase_fold"/>
</dbReference>
<protein>
    <recommendedName>
        <fullName evidence="3">Alpha/beta hydrolase family protein</fullName>
    </recommendedName>
</protein>
<evidence type="ECO:0000313" key="2">
    <source>
        <dbReference type="Proteomes" id="UP001219605"/>
    </source>
</evidence>
<dbReference type="EMBL" id="CP118615">
    <property type="protein sequence ID" value="WDZ84853.1"/>
    <property type="molecule type" value="Genomic_DNA"/>
</dbReference>
<sequence length="227" mass="24911">MERTFVLLSSPFLGPAAWDPVASVLTARGYDVVVPSLPQDPLFSPEEVLRALENSVPGLGELILVPHSNAGLYVPALVASRPVRATVFLDAVLPPENGRRPVAPAGLIAKLRDRVGADGLLPLWCEWWPEEDLAALFPDPQTRRRVEADQRRVPWDYLTAEVEVPAGWATNPAGYVAFGGTYADELREATARGWPVRILDGRHLHMLWDPAAVASTLVEITDELTQR</sequence>
<evidence type="ECO:0000313" key="1">
    <source>
        <dbReference type="EMBL" id="WDZ84853.1"/>
    </source>
</evidence>
<dbReference type="Proteomes" id="UP001219605">
    <property type="component" value="Chromosome"/>
</dbReference>
<accession>A0ABY7ZPR7</accession>
<proteinExistence type="predicted"/>